<proteinExistence type="predicted"/>
<accession>A0A2P7YQP4</accession>
<dbReference type="VEuPathDB" id="FungiDB:C7M61_002835"/>
<dbReference type="Proteomes" id="UP000241107">
    <property type="component" value="Unassembled WGS sequence"/>
</dbReference>
<name>A0A2P7YQP4_9ASCO</name>
<reference evidence="2 3" key="1">
    <citation type="submission" date="2018-03" db="EMBL/GenBank/DDBJ databases">
        <title>Candida pseudohaemulonii genome assembly and annotation.</title>
        <authorList>
            <person name="Munoz J.F."/>
            <person name="Gade L.G."/>
            <person name="Chow N.A."/>
            <person name="Litvintseva A.P."/>
            <person name="Loparev V.N."/>
            <person name="Cuomo C.A."/>
        </authorList>
    </citation>
    <scope>NUCLEOTIDE SEQUENCE [LARGE SCALE GENOMIC DNA]</scope>
    <source>
        <strain evidence="2 3">B12108</strain>
    </source>
</reference>
<dbReference type="RefSeq" id="XP_024713601.1">
    <property type="nucleotide sequence ID" value="XM_024858195.1"/>
</dbReference>
<gene>
    <name evidence="2" type="ORF">C7M61_002835</name>
</gene>
<evidence type="ECO:0000313" key="3">
    <source>
        <dbReference type="Proteomes" id="UP000241107"/>
    </source>
</evidence>
<evidence type="ECO:0000256" key="1">
    <source>
        <dbReference type="SAM" id="MobiDB-lite"/>
    </source>
</evidence>
<protein>
    <submittedName>
        <fullName evidence="2">Uncharacterized protein</fullName>
    </submittedName>
</protein>
<dbReference type="AlphaFoldDB" id="A0A2P7YQP4"/>
<feature type="compositionally biased region" description="Basic residues" evidence="1">
    <location>
        <begin position="289"/>
        <end position="298"/>
    </location>
</feature>
<evidence type="ECO:0000313" key="2">
    <source>
        <dbReference type="EMBL" id="PSK38276.1"/>
    </source>
</evidence>
<dbReference type="EMBL" id="PYFQ01000006">
    <property type="protein sequence ID" value="PSK38276.1"/>
    <property type="molecule type" value="Genomic_DNA"/>
</dbReference>
<dbReference type="OrthoDB" id="10402987at2759"/>
<feature type="compositionally biased region" description="Polar residues" evidence="1">
    <location>
        <begin position="299"/>
        <end position="310"/>
    </location>
</feature>
<feature type="region of interest" description="Disordered" evidence="1">
    <location>
        <begin position="281"/>
        <end position="310"/>
    </location>
</feature>
<dbReference type="GeneID" id="36566224"/>
<sequence>MRPSEILALIVQRVEERTDGFDKPLCGKTVGEVCEPIPDDQPLPEDDRFLYSFFKERVHDYWDSELPSDVITLKGASNYQEWRVSWDEYIEALVGRIDIFILHYHDQFKDDSIVDYNTYRGENSHKLKDACQLADRFLSHAIKKSFDVGAFRVTGNIAGLCYHEILSQIQLIEKKEPHQLKAAEAYSYLKRVNIIGTYKSKQKHFMTYGLDWVIRVMCDTVDVTAYDPDRVAKVFEKIEKEVTRYTYENNTPNSRFRFSRKRQQIMEDEVRQICFETLSNPDRPGYLPQRKRARHGHQQYRSNKQMRVGA</sequence>
<organism evidence="2 3">
    <name type="scientific">Candidozyma pseudohaemuli</name>
    <dbReference type="NCBI Taxonomy" id="418784"/>
    <lineage>
        <taxon>Eukaryota</taxon>
        <taxon>Fungi</taxon>
        <taxon>Dikarya</taxon>
        <taxon>Ascomycota</taxon>
        <taxon>Saccharomycotina</taxon>
        <taxon>Pichiomycetes</taxon>
        <taxon>Metschnikowiaceae</taxon>
        <taxon>Candidozyma</taxon>
    </lineage>
</organism>
<comment type="caution">
    <text evidence="2">The sequence shown here is derived from an EMBL/GenBank/DDBJ whole genome shotgun (WGS) entry which is preliminary data.</text>
</comment>
<keyword evidence="3" id="KW-1185">Reference proteome</keyword>